<feature type="transmembrane region" description="Helical" evidence="1">
    <location>
        <begin position="496"/>
        <end position="516"/>
    </location>
</feature>
<proteinExistence type="predicted"/>
<sequence length="930" mass="96168">MAALMLGMLRARRGQALALWLLAVLATAAAVAAPIYLTAIDRAVVAGEVRHAGGAERTIWVSAPVERASGGAMPDEFERLAAEKVQLDGFVSVFSTEFLAMPGGRDRAGGDQVRRVAFREDLCAQVVVVAGRCLMGGGETVLSEAAAKRLGLAVGARVNSQAATFDSSLNLFVPAGTAWTMTVVGLVRPRDPADLYWGHADRSDQDYQNDPMYVARNTLAGIDHPRELQSFEARATAGAITVERLAALREWLTATAEQDETGRISVSTALPDLLDRIDRSRAEAHAVIPLAAIPVVVLAWAVILLAVANTARAHRYEYGVVALRGVPRRVLWWLAAGETVLAVLAGAPVGVLLGRLIVGAAAPAPAYMDRSLLPYAGIAVLGALLAGLVVQLRTVSAPVSTLLREVDRGSARVRTLLLETVFVLIAAAAIAQRRSGVLTGVTLVAPALIIAALALLSARLLRPLAARLAARYLRRGALSAALTAFRLARRPAAHRLLVLLVVAFGSFSFAGLATVVGDRDQQYRAELTVGAPTVLSIGQTTRTELLRATRAADPAGRYAMAAVPIPAVSTALPSSLAVDSTRLAAVAYWPAGYSPEPVSALAARLRPAAGPGVTLTGATLGVDLTAVDLAGKPATLTAVVAPAGGVQRVPVDLGALSLGRHTYTAAAPACAAGCRLVSIQIGLPTNLGAPARLALHTVQGQPFTAAWRMPAGASATATGGGLEVTLPPSPRREAGSLLPPDVPAALALVSTGPLPPDGAYAAFDGPVGGTVVGHADRLPRLGRRGTLVDLEQADRASTDSELTGLGEVWLAADAPPSIAEALTAAGLSVVGRRTVADERAVLGRSGSALALRFFVFAGALSVLLGLAGLAVTTITTPRRELAPLRIQGLPARVTRRVEWWFLAALVIAAVPVGAACAAVTWLLIGSAVPQ</sequence>
<protein>
    <recommendedName>
        <fullName evidence="4">FtsX-like permease family protein</fullName>
    </recommendedName>
</protein>
<dbReference type="Proteomes" id="UP001589608">
    <property type="component" value="Unassembled WGS sequence"/>
</dbReference>
<organism evidence="2 3">
    <name type="scientific">Dactylosporangium vinaceum</name>
    <dbReference type="NCBI Taxonomy" id="53362"/>
    <lineage>
        <taxon>Bacteria</taxon>
        <taxon>Bacillati</taxon>
        <taxon>Actinomycetota</taxon>
        <taxon>Actinomycetes</taxon>
        <taxon>Micromonosporales</taxon>
        <taxon>Micromonosporaceae</taxon>
        <taxon>Dactylosporangium</taxon>
    </lineage>
</organism>
<comment type="caution">
    <text evidence="2">The sequence shown here is derived from an EMBL/GenBank/DDBJ whole genome shotgun (WGS) entry which is preliminary data.</text>
</comment>
<keyword evidence="3" id="KW-1185">Reference proteome</keyword>
<feature type="transmembrane region" description="Helical" evidence="1">
    <location>
        <begin position="286"/>
        <end position="309"/>
    </location>
</feature>
<keyword evidence="1" id="KW-0812">Transmembrane</keyword>
<evidence type="ECO:0008006" key="4">
    <source>
        <dbReference type="Google" id="ProtNLM"/>
    </source>
</evidence>
<feature type="transmembrane region" description="Helical" evidence="1">
    <location>
        <begin position="437"/>
        <end position="461"/>
    </location>
</feature>
<dbReference type="RefSeq" id="WP_223104790.1">
    <property type="nucleotide sequence ID" value="NZ_CP061913.1"/>
</dbReference>
<reference evidence="2 3" key="1">
    <citation type="submission" date="2024-09" db="EMBL/GenBank/DDBJ databases">
        <authorList>
            <person name="Sun Q."/>
            <person name="Mori K."/>
        </authorList>
    </citation>
    <scope>NUCLEOTIDE SEQUENCE [LARGE SCALE GENOMIC DNA]</scope>
    <source>
        <strain evidence="2 3">JCM 3307</strain>
    </source>
</reference>
<evidence type="ECO:0000256" key="1">
    <source>
        <dbReference type="SAM" id="Phobius"/>
    </source>
</evidence>
<feature type="transmembrane region" description="Helical" evidence="1">
    <location>
        <begin position="853"/>
        <end position="876"/>
    </location>
</feature>
<feature type="transmembrane region" description="Helical" evidence="1">
    <location>
        <begin position="330"/>
        <end position="352"/>
    </location>
</feature>
<feature type="transmembrane region" description="Helical" evidence="1">
    <location>
        <begin position="897"/>
        <end position="924"/>
    </location>
</feature>
<keyword evidence="1" id="KW-0472">Membrane</keyword>
<dbReference type="EMBL" id="JBHMCA010000081">
    <property type="protein sequence ID" value="MFB9450460.1"/>
    <property type="molecule type" value="Genomic_DNA"/>
</dbReference>
<accession>A0ABV5MNP8</accession>
<keyword evidence="1" id="KW-1133">Transmembrane helix</keyword>
<name>A0ABV5MNP8_9ACTN</name>
<gene>
    <name evidence="2" type="ORF">ACFFTR_45890</name>
</gene>
<evidence type="ECO:0000313" key="2">
    <source>
        <dbReference type="EMBL" id="MFB9450460.1"/>
    </source>
</evidence>
<feature type="transmembrane region" description="Helical" evidence="1">
    <location>
        <begin position="413"/>
        <end position="431"/>
    </location>
</feature>
<evidence type="ECO:0000313" key="3">
    <source>
        <dbReference type="Proteomes" id="UP001589608"/>
    </source>
</evidence>
<feature type="transmembrane region" description="Helical" evidence="1">
    <location>
        <begin position="372"/>
        <end position="392"/>
    </location>
</feature>